<dbReference type="Proteomes" id="UP000632289">
    <property type="component" value="Unassembled WGS sequence"/>
</dbReference>
<reference evidence="1" key="1">
    <citation type="submission" date="2020-09" db="EMBL/GenBank/DDBJ databases">
        <title>Secondary metabolite and genome analysis of marine Streptomyces chumphonensis KK1-2T.</title>
        <authorList>
            <person name="Phongsopitanun W."/>
            <person name="Kanchanasin P."/>
            <person name="Pittayakhajonwut P."/>
            <person name="Suwanborirux K."/>
            <person name="Tanasupawat S."/>
        </authorList>
    </citation>
    <scope>NUCLEOTIDE SEQUENCE</scope>
    <source>
        <strain evidence="1">KK1-2</strain>
    </source>
</reference>
<proteinExistence type="predicted"/>
<accession>A0A927F093</accession>
<keyword evidence="2" id="KW-1185">Reference proteome</keyword>
<dbReference type="RefSeq" id="WP_191210554.1">
    <property type="nucleotide sequence ID" value="NZ_BAABKL010000050.1"/>
</dbReference>
<sequence>MQALTAIIAVLGTLLGSSATYVFQRRIAERTRHLEDQTRRRQERLDAFAAYAGALHNYRRLTVHRWFVVNERPDSEDVNAITREVYELRADAVEVGFRVQLLTDEPAVRESATTALRSITGLHDVCQTREELDVHRATSRTAIQDFITAATPLSR</sequence>
<dbReference type="EMBL" id="JACXYU010000009">
    <property type="protein sequence ID" value="MBD3933250.1"/>
    <property type="molecule type" value="Genomic_DNA"/>
</dbReference>
<name>A0A927F093_9ACTN</name>
<evidence type="ECO:0000313" key="2">
    <source>
        <dbReference type="Proteomes" id="UP000632289"/>
    </source>
</evidence>
<organism evidence="1 2">
    <name type="scientific">Streptomyces chumphonensis</name>
    <dbReference type="NCBI Taxonomy" id="1214925"/>
    <lineage>
        <taxon>Bacteria</taxon>
        <taxon>Bacillati</taxon>
        <taxon>Actinomycetota</taxon>
        <taxon>Actinomycetes</taxon>
        <taxon>Kitasatosporales</taxon>
        <taxon>Streptomycetaceae</taxon>
        <taxon>Streptomyces</taxon>
    </lineage>
</organism>
<dbReference type="AlphaFoldDB" id="A0A927F093"/>
<protein>
    <submittedName>
        <fullName evidence="1">Uncharacterized protein</fullName>
    </submittedName>
</protein>
<gene>
    <name evidence="1" type="ORF">IF129_17040</name>
</gene>
<comment type="caution">
    <text evidence="1">The sequence shown here is derived from an EMBL/GenBank/DDBJ whole genome shotgun (WGS) entry which is preliminary data.</text>
</comment>
<evidence type="ECO:0000313" key="1">
    <source>
        <dbReference type="EMBL" id="MBD3933250.1"/>
    </source>
</evidence>